<dbReference type="EMBL" id="JAWDJW010008459">
    <property type="protein sequence ID" value="KAK3060580.1"/>
    <property type="molecule type" value="Genomic_DNA"/>
</dbReference>
<reference evidence="1" key="1">
    <citation type="submission" date="2024-09" db="EMBL/GenBank/DDBJ databases">
        <title>Black Yeasts Isolated from many extreme environments.</title>
        <authorList>
            <person name="Coleine C."/>
            <person name="Stajich J.E."/>
            <person name="Selbmann L."/>
        </authorList>
    </citation>
    <scope>NUCLEOTIDE SEQUENCE</scope>
    <source>
        <strain evidence="1">CCFEE 5737</strain>
    </source>
</reference>
<organism evidence="1 2">
    <name type="scientific">Coniosporium uncinatum</name>
    <dbReference type="NCBI Taxonomy" id="93489"/>
    <lineage>
        <taxon>Eukaryota</taxon>
        <taxon>Fungi</taxon>
        <taxon>Dikarya</taxon>
        <taxon>Ascomycota</taxon>
        <taxon>Pezizomycotina</taxon>
        <taxon>Dothideomycetes</taxon>
        <taxon>Dothideomycetes incertae sedis</taxon>
        <taxon>Coniosporium</taxon>
    </lineage>
</organism>
<gene>
    <name evidence="1" type="ORF">LTS18_008224</name>
</gene>
<dbReference type="Proteomes" id="UP001186974">
    <property type="component" value="Unassembled WGS sequence"/>
</dbReference>
<evidence type="ECO:0000313" key="2">
    <source>
        <dbReference type="Proteomes" id="UP001186974"/>
    </source>
</evidence>
<proteinExistence type="predicted"/>
<name>A0ACC3D268_9PEZI</name>
<sequence>MSTQVQAGIPFSVAQDQQAFRLLELPDEILELLSTPNPPVLHIKSQDPSSLPPGKQAHAHLCTPTSTYRISQIQTSNSVHVTCPVKTSSDSSEAPIDGISAIATCTATLDLDKVVEDPTPSLKQMLRLYDGSRSTGSFSKRGKADLFGDIPFSDAQLERAWTSLIAFEHSGVCARPTTGAALRLWRSVSAAATAEGIDLTTQFYADDLWKATEEEEAPKPLLEALITRLGAESGDSFVSLSKADVLMWTGLALLEEQTTDSGENRVERAKLLLMWKDLVPERWHDDIHLDLIKAYIIQPTSNTVAFRASADEAPGTASSGAKKPAAGARRWHEKFKRTMN</sequence>
<comment type="caution">
    <text evidence="1">The sequence shown here is derived from an EMBL/GenBank/DDBJ whole genome shotgun (WGS) entry which is preliminary data.</text>
</comment>
<protein>
    <submittedName>
        <fullName evidence="1">Uncharacterized protein</fullName>
    </submittedName>
</protein>
<keyword evidence="2" id="KW-1185">Reference proteome</keyword>
<accession>A0ACC3D268</accession>
<evidence type="ECO:0000313" key="1">
    <source>
        <dbReference type="EMBL" id="KAK3060580.1"/>
    </source>
</evidence>